<name>A0AAD6TZ42_9AGAR</name>
<dbReference type="Proteomes" id="UP001222325">
    <property type="component" value="Unassembled WGS sequence"/>
</dbReference>
<dbReference type="EMBL" id="JARJCN010000045">
    <property type="protein sequence ID" value="KAJ7082452.1"/>
    <property type="molecule type" value="Genomic_DNA"/>
</dbReference>
<organism evidence="2 3">
    <name type="scientific">Mycena belliarum</name>
    <dbReference type="NCBI Taxonomy" id="1033014"/>
    <lineage>
        <taxon>Eukaryota</taxon>
        <taxon>Fungi</taxon>
        <taxon>Dikarya</taxon>
        <taxon>Basidiomycota</taxon>
        <taxon>Agaricomycotina</taxon>
        <taxon>Agaricomycetes</taxon>
        <taxon>Agaricomycetidae</taxon>
        <taxon>Agaricales</taxon>
        <taxon>Marasmiineae</taxon>
        <taxon>Mycenaceae</taxon>
        <taxon>Mycena</taxon>
    </lineage>
</organism>
<dbReference type="AlphaFoldDB" id="A0AAD6TZ42"/>
<protein>
    <submittedName>
        <fullName evidence="2">Uncharacterized protein</fullName>
    </submittedName>
</protein>
<proteinExistence type="predicted"/>
<reference evidence="2" key="1">
    <citation type="submission" date="2023-03" db="EMBL/GenBank/DDBJ databases">
        <title>Massive genome expansion in bonnet fungi (Mycena s.s.) driven by repeated elements and novel gene families across ecological guilds.</title>
        <authorList>
            <consortium name="Lawrence Berkeley National Laboratory"/>
            <person name="Harder C.B."/>
            <person name="Miyauchi S."/>
            <person name="Viragh M."/>
            <person name="Kuo A."/>
            <person name="Thoen E."/>
            <person name="Andreopoulos B."/>
            <person name="Lu D."/>
            <person name="Skrede I."/>
            <person name="Drula E."/>
            <person name="Henrissat B."/>
            <person name="Morin E."/>
            <person name="Kohler A."/>
            <person name="Barry K."/>
            <person name="LaButti K."/>
            <person name="Morin E."/>
            <person name="Salamov A."/>
            <person name="Lipzen A."/>
            <person name="Mereny Z."/>
            <person name="Hegedus B."/>
            <person name="Baldrian P."/>
            <person name="Stursova M."/>
            <person name="Weitz H."/>
            <person name="Taylor A."/>
            <person name="Grigoriev I.V."/>
            <person name="Nagy L.G."/>
            <person name="Martin F."/>
            <person name="Kauserud H."/>
        </authorList>
    </citation>
    <scope>NUCLEOTIDE SEQUENCE</scope>
    <source>
        <strain evidence="2">CBHHK173m</strain>
    </source>
</reference>
<evidence type="ECO:0000313" key="2">
    <source>
        <dbReference type="EMBL" id="KAJ7082452.1"/>
    </source>
</evidence>
<evidence type="ECO:0000256" key="1">
    <source>
        <dbReference type="SAM" id="MobiDB-lite"/>
    </source>
</evidence>
<accession>A0AAD6TZ42</accession>
<feature type="region of interest" description="Disordered" evidence="1">
    <location>
        <begin position="239"/>
        <end position="258"/>
    </location>
</feature>
<feature type="compositionally biased region" description="Basic residues" evidence="1">
    <location>
        <begin position="151"/>
        <end position="160"/>
    </location>
</feature>
<gene>
    <name evidence="2" type="ORF">B0H15DRAFT_993885</name>
</gene>
<feature type="region of interest" description="Disordered" evidence="1">
    <location>
        <begin position="140"/>
        <end position="160"/>
    </location>
</feature>
<comment type="caution">
    <text evidence="2">The sequence shown here is derived from an EMBL/GenBank/DDBJ whole genome shotgun (WGS) entry which is preliminary data.</text>
</comment>
<feature type="region of interest" description="Disordered" evidence="1">
    <location>
        <begin position="32"/>
        <end position="125"/>
    </location>
</feature>
<sequence>MNIETPRGITKLPYAEWRAAWHTFKLPRARLQGQRRPVRTGGGCGTEARGSSGTEGLQGGDGVELARERGVRSKNKISRCEGLRAKGESRGDTGDSHSIKGAASREAKQDTRTREETGGAAGYRQKTDCRTPYLFRRISLQRAKRPSFGPSKRRREAKRRYYAPKTGGKIAALRARLSAVARRVSEPKQERSVVHGGAVQEYRASDRRSSLKSWGIEMLRASLNGVASECPRKEPREAYCASSEESRPAVSANDQRKRMRSQWGKDWAMVTKFERGRNGHETLRFGLEGRESRTAQVAPGVWEVELEVGALTLLFSTTNTTSAIRRATQRKACKIGGAYPASYCCADPDYRAPPHTKPTCIEQRSLNAARPTGAVPPSFPVCRTSALVGVHVGREISGGPRRGALGANVDFDCGSERPFPVPSSASLPGYASRGFLRVSRAVSLLREPLQLPTRLTNYIGARAPAGARGATRPRPPTRRAPSQFRARKFLARMRQGHELPPPKPFRLRRNQFELCAQTLSPRRLTLHPCVRPSFTYSLFLSHFSPGAVLQTQDALPSRLDLPLRPGESVGGIFSPFDLPVARADPRTCSPRYAHAPWRACTPRQTARACLTPILWVCHLRCVAASACCGVARHGTVSPRAEGAWGISAPPAPHAFSSRAIANIICGNLMTPSSHPTTRTRTLPDRWIVA</sequence>
<keyword evidence="3" id="KW-1185">Reference proteome</keyword>
<feature type="compositionally biased region" description="Basic and acidic residues" evidence="1">
    <location>
        <begin position="78"/>
        <end position="117"/>
    </location>
</feature>
<evidence type="ECO:0000313" key="3">
    <source>
        <dbReference type="Proteomes" id="UP001222325"/>
    </source>
</evidence>